<gene>
    <name evidence="2" type="ORF">EVOR1521_LOCUS10229</name>
</gene>
<evidence type="ECO:0000313" key="2">
    <source>
        <dbReference type="EMBL" id="CAJ1382987.1"/>
    </source>
</evidence>
<dbReference type="AlphaFoldDB" id="A0AA36I927"/>
<comment type="caution">
    <text evidence="2">The sequence shown here is derived from an EMBL/GenBank/DDBJ whole genome shotgun (WGS) entry which is preliminary data.</text>
</comment>
<feature type="compositionally biased region" description="Polar residues" evidence="1">
    <location>
        <begin position="253"/>
        <end position="271"/>
    </location>
</feature>
<feature type="compositionally biased region" description="Low complexity" evidence="1">
    <location>
        <begin position="371"/>
        <end position="387"/>
    </location>
</feature>
<name>A0AA36I927_9DINO</name>
<accession>A0AA36I927</accession>
<proteinExistence type="predicted"/>
<reference evidence="2" key="1">
    <citation type="submission" date="2023-08" db="EMBL/GenBank/DDBJ databases">
        <authorList>
            <person name="Chen Y."/>
            <person name="Shah S."/>
            <person name="Dougan E. K."/>
            <person name="Thang M."/>
            <person name="Chan C."/>
        </authorList>
    </citation>
    <scope>NUCLEOTIDE SEQUENCE</scope>
</reference>
<evidence type="ECO:0000256" key="1">
    <source>
        <dbReference type="SAM" id="MobiDB-lite"/>
    </source>
</evidence>
<dbReference type="Proteomes" id="UP001178507">
    <property type="component" value="Unassembled WGS sequence"/>
</dbReference>
<feature type="region of interest" description="Disordered" evidence="1">
    <location>
        <begin position="371"/>
        <end position="466"/>
    </location>
</feature>
<protein>
    <submittedName>
        <fullName evidence="2">Uncharacterized protein</fullName>
    </submittedName>
</protein>
<keyword evidence="3" id="KW-1185">Reference proteome</keyword>
<feature type="compositionally biased region" description="Basic and acidic residues" evidence="1">
    <location>
        <begin position="241"/>
        <end position="250"/>
    </location>
</feature>
<feature type="compositionally biased region" description="Basic and acidic residues" evidence="1">
    <location>
        <begin position="436"/>
        <end position="445"/>
    </location>
</feature>
<evidence type="ECO:0000313" key="3">
    <source>
        <dbReference type="Proteomes" id="UP001178507"/>
    </source>
</evidence>
<sequence>MDVVSRAAAIVRGKEETELVSVQIDASQDVPLGLQLCEDGVTVAAVDDRGLVAQWNAGHGHVITPGAEVRAVNGRAHPLRMLEELQQSKMLKLEVKPRGERAKLDGREDPVFQLIDAERRTRESAVEQLTAFMTQAITTVSNRMEELALTHLKSQTQQSSGMQDLKEKLSALQEAHGAQVFRADRLEEIQSSTAEEISRNAAETRRLMESLATLSEQTTGRAAQLNEALRGIAEDVGSLERLCKKPKSEDDTSTAPTRTASGEGQSFFSQTAERHSRASTGSTEPKDLSGSRTYGSAFPTRTRAVLSNSQSAYVLTDVPMEKAVSDGFQGRFQAIPERQLRAESPHIYSPRWAPMTWAQPHPVLVPMVSPISSPRPSSPGRVTSSRPLSPLTRVTRVPPAPAPPAPLSRTPNVPSLAAPGRPIVISAGTPYSYEAPKNDTEKTSKVEASLPATERSRRVVSPHRAR</sequence>
<feature type="region of interest" description="Disordered" evidence="1">
    <location>
        <begin position="240"/>
        <end position="295"/>
    </location>
</feature>
<organism evidence="2 3">
    <name type="scientific">Effrenium voratum</name>
    <dbReference type="NCBI Taxonomy" id="2562239"/>
    <lineage>
        <taxon>Eukaryota</taxon>
        <taxon>Sar</taxon>
        <taxon>Alveolata</taxon>
        <taxon>Dinophyceae</taxon>
        <taxon>Suessiales</taxon>
        <taxon>Symbiodiniaceae</taxon>
        <taxon>Effrenium</taxon>
    </lineage>
</organism>
<dbReference type="EMBL" id="CAUJNA010000968">
    <property type="protein sequence ID" value="CAJ1382987.1"/>
    <property type="molecule type" value="Genomic_DNA"/>
</dbReference>